<dbReference type="RefSeq" id="WP_024924740.1">
    <property type="nucleotide sequence ID" value="NZ_MDEO01000035.1"/>
</dbReference>
<dbReference type="InterPro" id="IPR051211">
    <property type="entry name" value="PG_lysyltransferase"/>
</dbReference>
<gene>
    <name evidence="7" type="ORF">QV13_21620</name>
</gene>
<proteinExistence type="predicted"/>
<evidence type="ECO:0000256" key="3">
    <source>
        <dbReference type="ARBA" id="ARBA00022692"/>
    </source>
</evidence>
<keyword evidence="2" id="KW-1003">Cell membrane</keyword>
<evidence type="ECO:0000256" key="2">
    <source>
        <dbReference type="ARBA" id="ARBA00022475"/>
    </source>
</evidence>
<dbReference type="EMBL" id="MDEO01000035">
    <property type="protein sequence ID" value="OCX14996.1"/>
    <property type="molecule type" value="Genomic_DNA"/>
</dbReference>
<dbReference type="AlphaFoldDB" id="A0A1C2DJZ0"/>
<evidence type="ECO:0000259" key="6">
    <source>
        <dbReference type="Pfam" id="PF09924"/>
    </source>
</evidence>
<keyword evidence="3" id="KW-0812">Transmembrane</keyword>
<dbReference type="InterPro" id="IPR024320">
    <property type="entry name" value="LPG_synthase_C"/>
</dbReference>
<keyword evidence="5" id="KW-0472">Membrane</keyword>
<dbReference type="Pfam" id="PF09924">
    <property type="entry name" value="LPG_synthase_C"/>
    <property type="match status" value="1"/>
</dbReference>
<evidence type="ECO:0000313" key="7">
    <source>
        <dbReference type="EMBL" id="OCX14996.1"/>
    </source>
</evidence>
<dbReference type="Proteomes" id="UP000094412">
    <property type="component" value="Unassembled WGS sequence"/>
</dbReference>
<accession>A0A1C2DJZ0</accession>
<keyword evidence="8" id="KW-1185">Reference proteome</keyword>
<comment type="subcellular location">
    <subcellularLocation>
        <location evidence="1">Cell membrane</location>
        <topology evidence="1">Multi-pass membrane protein</topology>
    </subcellularLocation>
</comment>
<protein>
    <recommendedName>
        <fullName evidence="6">Phosphatidylglycerol lysyltransferase C-terminal domain-containing protein</fullName>
    </recommendedName>
</protein>
<reference evidence="7 8" key="1">
    <citation type="submission" date="2016-08" db="EMBL/GenBank/DDBJ databases">
        <title>Whole genome sequence of Mesorhizobium sp. strain UASWS1009 isolated from industrial sewage.</title>
        <authorList>
            <person name="Crovadore J."/>
            <person name="Calmin G."/>
            <person name="Chablais R."/>
            <person name="Cochard B."/>
            <person name="Lefort F."/>
        </authorList>
    </citation>
    <scope>NUCLEOTIDE SEQUENCE [LARGE SCALE GENOMIC DNA]</scope>
    <source>
        <strain evidence="7 8">UASWS1009</strain>
    </source>
</reference>
<dbReference type="OrthoDB" id="181459at2"/>
<dbReference type="GO" id="GO:0016755">
    <property type="term" value="F:aminoacyltransferase activity"/>
    <property type="evidence" value="ECO:0007669"/>
    <property type="project" value="TreeGrafter"/>
</dbReference>
<evidence type="ECO:0000256" key="4">
    <source>
        <dbReference type="ARBA" id="ARBA00022989"/>
    </source>
</evidence>
<comment type="caution">
    <text evidence="7">The sequence shown here is derived from an EMBL/GenBank/DDBJ whole genome shotgun (WGS) entry which is preliminary data.</text>
</comment>
<sequence length="346" mass="38489">MGSLRKSIDRFLDDRAPAIPRAELPLAKRLAMLAQHGDFSLAYSTATQPLLSYFGDENGYVAFQTMMGRHYALADPVVGEANRAALINRFVEIADSPWFVQIGEASAKILSGLGYQVSRIGFDTRLSLPAHDFSGKPNETVRYSERWLVKKGFTLTEDKGGLVDADEVRRLSDEWRAGRIVKRREMAFLNRPFPILPGPGMRRFVLLDPDRKLTALLDFDPIYKDGKAVGYTTAFKRKLADATPHAEIGLTKFAVDQFRGEGVASVTLGLSPLADTAPSGFPESTFWRGAFGRAFDSKLVNRHRFNLQGQAAFKRRFHGTEEPAYIAFRRGTASGMLALLRLLKAI</sequence>
<feature type="domain" description="Phosphatidylglycerol lysyltransferase C-terminal" evidence="6">
    <location>
        <begin position="32"/>
        <end position="328"/>
    </location>
</feature>
<dbReference type="PANTHER" id="PTHR34697">
    <property type="entry name" value="PHOSPHATIDYLGLYCEROL LYSYLTRANSFERASE"/>
    <property type="match status" value="1"/>
</dbReference>
<evidence type="ECO:0000313" key="8">
    <source>
        <dbReference type="Proteomes" id="UP000094412"/>
    </source>
</evidence>
<organism evidence="7 8">
    <name type="scientific">Mesorhizobium hungaricum</name>
    <dbReference type="NCBI Taxonomy" id="1566387"/>
    <lineage>
        <taxon>Bacteria</taxon>
        <taxon>Pseudomonadati</taxon>
        <taxon>Pseudomonadota</taxon>
        <taxon>Alphaproteobacteria</taxon>
        <taxon>Hyphomicrobiales</taxon>
        <taxon>Phyllobacteriaceae</taxon>
        <taxon>Mesorhizobium</taxon>
    </lineage>
</organism>
<dbReference type="STRING" id="1566387.QV13_21620"/>
<keyword evidence="4" id="KW-1133">Transmembrane helix</keyword>
<dbReference type="PANTHER" id="PTHR34697:SF2">
    <property type="entry name" value="PHOSPHATIDYLGLYCEROL LYSYLTRANSFERASE"/>
    <property type="match status" value="1"/>
</dbReference>
<dbReference type="GO" id="GO:0005886">
    <property type="term" value="C:plasma membrane"/>
    <property type="evidence" value="ECO:0007669"/>
    <property type="project" value="UniProtKB-SubCell"/>
</dbReference>
<evidence type="ECO:0000256" key="1">
    <source>
        <dbReference type="ARBA" id="ARBA00004651"/>
    </source>
</evidence>
<dbReference type="GO" id="GO:0055091">
    <property type="term" value="P:phospholipid homeostasis"/>
    <property type="evidence" value="ECO:0007669"/>
    <property type="project" value="TreeGrafter"/>
</dbReference>
<evidence type="ECO:0000256" key="5">
    <source>
        <dbReference type="ARBA" id="ARBA00023136"/>
    </source>
</evidence>
<name>A0A1C2DJZ0_9HYPH</name>